<dbReference type="PANTHER" id="PTHR42918:SF15">
    <property type="entry name" value="LYSINE--TRNA LIGASE, CHLOROPLASTIC_MITOCHONDRIAL"/>
    <property type="match status" value="1"/>
</dbReference>
<dbReference type="InterPro" id="IPR045864">
    <property type="entry name" value="aa-tRNA-synth_II/BPL/LPL"/>
</dbReference>
<evidence type="ECO:0000256" key="3">
    <source>
        <dbReference type="ARBA" id="ARBA00013166"/>
    </source>
</evidence>
<dbReference type="CDD" id="cd04322">
    <property type="entry name" value="LysRS_N"/>
    <property type="match status" value="1"/>
</dbReference>
<dbReference type="Pfam" id="PF00152">
    <property type="entry name" value="tRNA-synt_2"/>
    <property type="match status" value="1"/>
</dbReference>
<evidence type="ECO:0000256" key="2">
    <source>
        <dbReference type="ARBA" id="ARBA00008226"/>
    </source>
</evidence>
<dbReference type="EC" id="6.1.1.6" evidence="3"/>
<evidence type="ECO:0000256" key="8">
    <source>
        <dbReference type="ARBA" id="ARBA00022840"/>
    </source>
</evidence>
<evidence type="ECO:0000256" key="12">
    <source>
        <dbReference type="ARBA" id="ARBA00048573"/>
    </source>
</evidence>
<evidence type="ECO:0000256" key="9">
    <source>
        <dbReference type="ARBA" id="ARBA00022917"/>
    </source>
</evidence>
<evidence type="ECO:0000256" key="4">
    <source>
        <dbReference type="ARBA" id="ARBA00022490"/>
    </source>
</evidence>
<evidence type="ECO:0000256" key="10">
    <source>
        <dbReference type="ARBA" id="ARBA00023146"/>
    </source>
</evidence>
<evidence type="ECO:0000259" key="13">
    <source>
        <dbReference type="PROSITE" id="PS50862"/>
    </source>
</evidence>
<keyword evidence="4" id="KW-0963">Cytoplasm</keyword>
<accession>A0A1F5YEB3</accession>
<sequence>IGENTYAVADLLDLGDIIGVRGFLFRTHAGEVTLHAESLELLAKSVRPLPVVKEKVVGEEKQVFDKVEDKELRYRQRYVDLLVNPEVREVFRKRTRMINRIRAFLDEREFLEVETPMLQPIYGGATARPFTTFHNALDRTLYLRISNELYLKRLVVGGLNRVYEFSRDFRNEGVDRNHNPEFTMLEFYQAFADYRQMMDLVEQLVSTAAYSVLGETTIELEWRGHKIDFGTPWKRRSMLELLAEAAGIELALPLDRGQLAGLCRKHEIEISGKMGPGKLLDELFGELVEPHLQNPTFVTDYPLETSPLAKVHRGNPELVERFELIIGGMEIANAFSELNDPLDQRRRFEAQALLREAGDEEAQVLDEDYIRALEYGLPPTGGVGIGIDRLTMLLTGSETIKDVILFPQLRPEQPE</sequence>
<dbReference type="InterPro" id="IPR018149">
    <property type="entry name" value="Lys-tRNA-synth_II_C"/>
</dbReference>
<dbReference type="EMBL" id="MFIV01000095">
    <property type="protein sequence ID" value="OGF98504.1"/>
    <property type="molecule type" value="Genomic_DNA"/>
</dbReference>
<protein>
    <recommendedName>
        <fullName evidence="3">lysine--tRNA ligase</fullName>
        <ecNumber evidence="3">6.1.1.6</ecNumber>
    </recommendedName>
    <alternativeName>
        <fullName evidence="11">Lysyl-tRNA synthetase</fullName>
    </alternativeName>
</protein>
<dbReference type="InterPro" id="IPR006195">
    <property type="entry name" value="aa-tRNA-synth_II"/>
</dbReference>
<reference evidence="14 15" key="1">
    <citation type="journal article" date="2016" name="Nat. Commun.">
        <title>Thousands of microbial genomes shed light on interconnected biogeochemical processes in an aquifer system.</title>
        <authorList>
            <person name="Anantharaman K."/>
            <person name="Brown C.T."/>
            <person name="Hug L.A."/>
            <person name="Sharon I."/>
            <person name="Castelle C.J."/>
            <person name="Probst A.J."/>
            <person name="Thomas B.C."/>
            <person name="Singh A."/>
            <person name="Wilkins M.J."/>
            <person name="Karaoz U."/>
            <person name="Brodie E.L."/>
            <person name="Williams K.H."/>
            <person name="Hubbard S.S."/>
            <person name="Banfield J.F."/>
        </authorList>
    </citation>
    <scope>NUCLEOTIDE SEQUENCE [LARGE SCALE GENOMIC DNA]</scope>
</reference>
<dbReference type="PROSITE" id="PS50862">
    <property type="entry name" value="AA_TRNA_LIGASE_II"/>
    <property type="match status" value="1"/>
</dbReference>
<keyword evidence="8" id="KW-0067">ATP-binding</keyword>
<evidence type="ECO:0000256" key="11">
    <source>
        <dbReference type="ARBA" id="ARBA00030563"/>
    </source>
</evidence>
<dbReference type="InterPro" id="IPR012340">
    <property type="entry name" value="NA-bd_OB-fold"/>
</dbReference>
<proteinExistence type="inferred from homology"/>
<keyword evidence="5 14" id="KW-0436">Ligase</keyword>
<comment type="catalytic activity">
    <reaction evidence="12">
        <text>tRNA(Lys) + L-lysine + ATP = L-lysyl-tRNA(Lys) + AMP + diphosphate</text>
        <dbReference type="Rhea" id="RHEA:20792"/>
        <dbReference type="Rhea" id="RHEA-COMP:9696"/>
        <dbReference type="Rhea" id="RHEA-COMP:9697"/>
        <dbReference type="ChEBI" id="CHEBI:30616"/>
        <dbReference type="ChEBI" id="CHEBI:32551"/>
        <dbReference type="ChEBI" id="CHEBI:33019"/>
        <dbReference type="ChEBI" id="CHEBI:78442"/>
        <dbReference type="ChEBI" id="CHEBI:78529"/>
        <dbReference type="ChEBI" id="CHEBI:456215"/>
        <dbReference type="EC" id="6.1.1.6"/>
    </reaction>
</comment>
<keyword evidence="10" id="KW-0030">Aminoacyl-tRNA synthetase</keyword>
<dbReference type="AlphaFoldDB" id="A0A1F5YEB3"/>
<dbReference type="GO" id="GO:0005829">
    <property type="term" value="C:cytosol"/>
    <property type="evidence" value="ECO:0007669"/>
    <property type="project" value="TreeGrafter"/>
</dbReference>
<dbReference type="HAMAP" id="MF_00252">
    <property type="entry name" value="Lys_tRNA_synth_class2"/>
    <property type="match status" value="1"/>
</dbReference>
<dbReference type="Gene3D" id="2.40.50.140">
    <property type="entry name" value="Nucleic acid-binding proteins"/>
    <property type="match status" value="1"/>
</dbReference>
<gene>
    <name evidence="14" type="ORF">A2Z86_11425</name>
</gene>
<dbReference type="GO" id="GO:0004824">
    <property type="term" value="F:lysine-tRNA ligase activity"/>
    <property type="evidence" value="ECO:0007669"/>
    <property type="project" value="UniProtKB-EC"/>
</dbReference>
<evidence type="ECO:0000256" key="5">
    <source>
        <dbReference type="ARBA" id="ARBA00022598"/>
    </source>
</evidence>
<organism evidence="14 15">
    <name type="scientific">Candidatus Glassbacteria bacterium GWA2_58_10</name>
    <dbReference type="NCBI Taxonomy" id="1817865"/>
    <lineage>
        <taxon>Bacteria</taxon>
        <taxon>Candidatus Glassiibacteriota</taxon>
    </lineage>
</organism>
<dbReference type="GO" id="GO:0005524">
    <property type="term" value="F:ATP binding"/>
    <property type="evidence" value="ECO:0007669"/>
    <property type="project" value="UniProtKB-KW"/>
</dbReference>
<dbReference type="InterPro" id="IPR044136">
    <property type="entry name" value="Lys-tRNA-ligase_II_N"/>
</dbReference>
<dbReference type="Proteomes" id="UP000176992">
    <property type="component" value="Unassembled WGS sequence"/>
</dbReference>
<dbReference type="SUPFAM" id="SSF55681">
    <property type="entry name" value="Class II aaRS and biotin synthetases"/>
    <property type="match status" value="1"/>
</dbReference>
<dbReference type="NCBIfam" id="TIGR00499">
    <property type="entry name" value="lysS_bact"/>
    <property type="match status" value="1"/>
</dbReference>
<dbReference type="InterPro" id="IPR004364">
    <property type="entry name" value="Aa-tRNA-synt_II"/>
</dbReference>
<comment type="subcellular location">
    <subcellularLocation>
        <location evidence="1">Cytoplasm</location>
    </subcellularLocation>
</comment>
<dbReference type="GO" id="GO:0000049">
    <property type="term" value="F:tRNA binding"/>
    <property type="evidence" value="ECO:0007669"/>
    <property type="project" value="TreeGrafter"/>
</dbReference>
<dbReference type="Gene3D" id="3.30.930.10">
    <property type="entry name" value="Bira Bifunctional Protein, Domain 2"/>
    <property type="match status" value="1"/>
</dbReference>
<keyword evidence="6" id="KW-0479">Metal-binding</keyword>
<dbReference type="NCBIfam" id="NF001756">
    <property type="entry name" value="PRK00484.1"/>
    <property type="match status" value="1"/>
</dbReference>
<dbReference type="PRINTS" id="PR00982">
    <property type="entry name" value="TRNASYNTHLYS"/>
</dbReference>
<comment type="caution">
    <text evidence="14">The sequence shown here is derived from an EMBL/GenBank/DDBJ whole genome shotgun (WGS) entry which is preliminary data.</text>
</comment>
<feature type="non-terminal residue" evidence="14">
    <location>
        <position position="1"/>
    </location>
</feature>
<keyword evidence="9" id="KW-0648">Protein biosynthesis</keyword>
<evidence type="ECO:0000256" key="6">
    <source>
        <dbReference type="ARBA" id="ARBA00022723"/>
    </source>
</evidence>
<dbReference type="GO" id="GO:0006430">
    <property type="term" value="P:lysyl-tRNA aminoacylation"/>
    <property type="evidence" value="ECO:0007669"/>
    <property type="project" value="InterPro"/>
</dbReference>
<feature type="domain" description="Aminoacyl-transfer RNA synthetases class-II family profile" evidence="13">
    <location>
        <begin position="91"/>
        <end position="411"/>
    </location>
</feature>
<dbReference type="FunFam" id="3.30.930.10:FF:000238">
    <property type="entry name" value="Lysine--tRNA ligase"/>
    <property type="match status" value="1"/>
</dbReference>
<evidence type="ECO:0000313" key="15">
    <source>
        <dbReference type="Proteomes" id="UP000176992"/>
    </source>
</evidence>
<keyword evidence="7" id="KW-0547">Nucleotide-binding</keyword>
<evidence type="ECO:0000313" key="14">
    <source>
        <dbReference type="EMBL" id="OGF98504.1"/>
    </source>
</evidence>
<dbReference type="PANTHER" id="PTHR42918">
    <property type="entry name" value="LYSYL-TRNA SYNTHETASE"/>
    <property type="match status" value="1"/>
</dbReference>
<name>A0A1F5YEB3_9BACT</name>
<dbReference type="SUPFAM" id="SSF50249">
    <property type="entry name" value="Nucleic acid-binding proteins"/>
    <property type="match status" value="1"/>
</dbReference>
<comment type="similarity">
    <text evidence="2">Belongs to the class-II aminoacyl-tRNA synthetase family.</text>
</comment>
<evidence type="ECO:0000256" key="1">
    <source>
        <dbReference type="ARBA" id="ARBA00004496"/>
    </source>
</evidence>
<dbReference type="CDD" id="cd00775">
    <property type="entry name" value="LysRS_core"/>
    <property type="match status" value="1"/>
</dbReference>
<dbReference type="GO" id="GO:0046872">
    <property type="term" value="F:metal ion binding"/>
    <property type="evidence" value="ECO:0007669"/>
    <property type="project" value="UniProtKB-KW"/>
</dbReference>
<dbReference type="InterPro" id="IPR002313">
    <property type="entry name" value="Lys-tRNA-ligase_II"/>
</dbReference>
<evidence type="ECO:0000256" key="7">
    <source>
        <dbReference type="ARBA" id="ARBA00022741"/>
    </source>
</evidence>